<dbReference type="GO" id="GO:0051539">
    <property type="term" value="F:4 iron, 4 sulfur cluster binding"/>
    <property type="evidence" value="ECO:0007669"/>
    <property type="project" value="TreeGrafter"/>
</dbReference>
<dbReference type="OrthoDB" id="1938621at2759"/>
<organism evidence="4 5">
    <name type="scientific">Leucosporidium creatinivorum</name>
    <dbReference type="NCBI Taxonomy" id="106004"/>
    <lineage>
        <taxon>Eukaryota</taxon>
        <taxon>Fungi</taxon>
        <taxon>Dikarya</taxon>
        <taxon>Basidiomycota</taxon>
        <taxon>Pucciniomycotina</taxon>
        <taxon>Microbotryomycetes</taxon>
        <taxon>Leucosporidiales</taxon>
        <taxon>Leucosporidium</taxon>
    </lineage>
</organism>
<dbReference type="PANTHER" id="PTHR43011:SF1">
    <property type="entry name" value="IRON-SULFUR CLUSTER ASSEMBLY 2 HOMOLOG, MITOCHONDRIAL"/>
    <property type="match status" value="1"/>
</dbReference>
<dbReference type="GO" id="GO:0051537">
    <property type="term" value="F:2 iron, 2 sulfur cluster binding"/>
    <property type="evidence" value="ECO:0007669"/>
    <property type="project" value="TreeGrafter"/>
</dbReference>
<dbReference type="PANTHER" id="PTHR43011">
    <property type="entry name" value="IRON-SULFUR CLUSTER ASSEMBLY 2 HOMOLOG, MITOCHONDRIAL"/>
    <property type="match status" value="1"/>
</dbReference>
<keyword evidence="5" id="KW-1185">Reference proteome</keyword>
<feature type="region of interest" description="Disordered" evidence="2">
    <location>
        <begin position="30"/>
        <end position="54"/>
    </location>
</feature>
<evidence type="ECO:0000256" key="1">
    <source>
        <dbReference type="ARBA" id="ARBA00006718"/>
    </source>
</evidence>
<dbReference type="Pfam" id="PF01521">
    <property type="entry name" value="Fe-S_biosyn"/>
    <property type="match status" value="1"/>
</dbReference>
<protein>
    <recommendedName>
        <fullName evidence="3">Core domain-containing protein</fullName>
    </recommendedName>
</protein>
<dbReference type="InterPro" id="IPR000361">
    <property type="entry name" value="ATAP_core_dom"/>
</dbReference>
<sequence length="195" mass="21274">MSIRSSLASLSLSRCTLCSTRFVPPTPTRSFSLFSSSRPSSRPPLQLQQQQQQARRTILLQAQPPENPSEDFEPVDEGEDTIDLTDSAIKQIARAQAAAKDPSLALRVSVESGGCHGYQYKMEVTNHREEDDYLFLPPSSPSRLLIDSSSLPLISGSTIDYATELIGSSFRVQGNPHASDKGGCGCGVSWELKEE</sequence>
<dbReference type="GO" id="GO:0005506">
    <property type="term" value="F:iron ion binding"/>
    <property type="evidence" value="ECO:0007669"/>
    <property type="project" value="TreeGrafter"/>
</dbReference>
<accession>A0A1Y2G0U6</accession>
<comment type="similarity">
    <text evidence="1">Belongs to the HesB/IscA family.</text>
</comment>
<dbReference type="NCBIfam" id="TIGR00049">
    <property type="entry name" value="iron-sulfur cluster assembly accessory protein"/>
    <property type="match status" value="1"/>
</dbReference>
<dbReference type="FunCoup" id="A0A1Y2G0U6">
    <property type="interactions" value="240"/>
</dbReference>
<dbReference type="GO" id="GO:0005739">
    <property type="term" value="C:mitochondrion"/>
    <property type="evidence" value="ECO:0007669"/>
    <property type="project" value="TreeGrafter"/>
</dbReference>
<dbReference type="GO" id="GO:0016226">
    <property type="term" value="P:iron-sulfur cluster assembly"/>
    <property type="evidence" value="ECO:0007669"/>
    <property type="project" value="InterPro"/>
</dbReference>
<dbReference type="InParanoid" id="A0A1Y2G0U6"/>
<reference evidence="4 5" key="1">
    <citation type="submission" date="2016-07" db="EMBL/GenBank/DDBJ databases">
        <title>Pervasive Adenine N6-methylation of Active Genes in Fungi.</title>
        <authorList>
            <consortium name="DOE Joint Genome Institute"/>
            <person name="Mondo S.J."/>
            <person name="Dannebaum R.O."/>
            <person name="Kuo R.C."/>
            <person name="Labutti K."/>
            <person name="Haridas S."/>
            <person name="Kuo A."/>
            <person name="Salamov A."/>
            <person name="Ahrendt S.R."/>
            <person name="Lipzen A."/>
            <person name="Sullivan W."/>
            <person name="Andreopoulos W.B."/>
            <person name="Clum A."/>
            <person name="Lindquist E."/>
            <person name="Daum C."/>
            <person name="Ramamoorthy G.K."/>
            <person name="Gryganskyi A."/>
            <person name="Culley D."/>
            <person name="Magnuson J.K."/>
            <person name="James T.Y."/>
            <person name="O'Malley M.A."/>
            <person name="Stajich J.E."/>
            <person name="Spatafora J.W."/>
            <person name="Visel A."/>
            <person name="Grigoriev I.V."/>
        </authorList>
    </citation>
    <scope>NUCLEOTIDE SEQUENCE [LARGE SCALE GENOMIC DNA]</scope>
    <source>
        <strain evidence="4 5">62-1032</strain>
    </source>
</reference>
<dbReference type="SUPFAM" id="SSF89360">
    <property type="entry name" value="HesB-like domain"/>
    <property type="match status" value="1"/>
</dbReference>
<dbReference type="AlphaFoldDB" id="A0A1Y2G0U6"/>
<evidence type="ECO:0000313" key="5">
    <source>
        <dbReference type="Proteomes" id="UP000193467"/>
    </source>
</evidence>
<comment type="caution">
    <text evidence="4">The sequence shown here is derived from an EMBL/GenBank/DDBJ whole genome shotgun (WGS) entry which is preliminary data.</text>
</comment>
<name>A0A1Y2G0U6_9BASI</name>
<dbReference type="EMBL" id="MCGR01000009">
    <property type="protein sequence ID" value="ORY88560.1"/>
    <property type="molecule type" value="Genomic_DNA"/>
</dbReference>
<dbReference type="InterPro" id="IPR016092">
    <property type="entry name" value="ATAP"/>
</dbReference>
<dbReference type="InterPro" id="IPR035903">
    <property type="entry name" value="HesB-like_dom_sf"/>
</dbReference>
<feature type="domain" description="Core" evidence="3">
    <location>
        <begin position="82"/>
        <end position="184"/>
    </location>
</feature>
<dbReference type="STRING" id="106004.A0A1Y2G0U6"/>
<evidence type="ECO:0000259" key="3">
    <source>
        <dbReference type="Pfam" id="PF01521"/>
    </source>
</evidence>
<proteinExistence type="inferred from homology"/>
<dbReference type="Gene3D" id="2.60.300.12">
    <property type="entry name" value="HesB-like domain"/>
    <property type="match status" value="1"/>
</dbReference>
<gene>
    <name evidence="4" type="ORF">BCR35DRAFT_301297</name>
</gene>
<evidence type="ECO:0000313" key="4">
    <source>
        <dbReference type="EMBL" id="ORY88560.1"/>
    </source>
</evidence>
<evidence type="ECO:0000256" key="2">
    <source>
        <dbReference type="SAM" id="MobiDB-lite"/>
    </source>
</evidence>
<dbReference type="Proteomes" id="UP000193467">
    <property type="component" value="Unassembled WGS sequence"/>
</dbReference>